<dbReference type="GO" id="GO:0000290">
    <property type="term" value="P:deadenylation-dependent decapping of nuclear-transcribed mRNA"/>
    <property type="evidence" value="ECO:0007669"/>
    <property type="project" value="InterPro"/>
</dbReference>
<dbReference type="AlphaFoldDB" id="A0A0J9XAC2"/>
<feature type="compositionally biased region" description="Polar residues" evidence="7">
    <location>
        <begin position="98"/>
        <end position="116"/>
    </location>
</feature>
<gene>
    <name evidence="9" type="ORF">BN980_GECA07s04520g</name>
</gene>
<evidence type="ECO:0000256" key="4">
    <source>
        <dbReference type="ARBA" id="ARBA00022490"/>
    </source>
</evidence>
<dbReference type="PANTHER" id="PTHR21551">
    <property type="entry name" value="TOPOISOMERASE II-ASSOCIATED PROTEIN PAT1"/>
    <property type="match status" value="1"/>
</dbReference>
<comment type="similarity">
    <text evidence="3">Belongs to the PAT1 family.</text>
</comment>
<feature type="compositionally biased region" description="Low complexity" evidence="7">
    <location>
        <begin position="234"/>
        <end position="252"/>
    </location>
</feature>
<reference evidence="9" key="1">
    <citation type="submission" date="2014-03" db="EMBL/GenBank/DDBJ databases">
        <authorList>
            <person name="Casaregola S."/>
        </authorList>
    </citation>
    <scope>NUCLEOTIDE SEQUENCE [LARGE SCALE GENOMIC DNA]</scope>
    <source>
        <strain evidence="9">CLIB 918</strain>
    </source>
</reference>
<evidence type="ECO:0000256" key="7">
    <source>
        <dbReference type="SAM" id="MobiDB-lite"/>
    </source>
</evidence>
<evidence type="ECO:0000256" key="1">
    <source>
        <dbReference type="ARBA" id="ARBA00004123"/>
    </source>
</evidence>
<evidence type="ECO:0000313" key="10">
    <source>
        <dbReference type="Proteomes" id="UP000242525"/>
    </source>
</evidence>
<dbReference type="GO" id="GO:0003723">
    <property type="term" value="F:RNA binding"/>
    <property type="evidence" value="ECO:0007669"/>
    <property type="project" value="UniProtKB-KW"/>
</dbReference>
<feature type="region of interest" description="Disordered" evidence="7">
    <location>
        <begin position="77"/>
        <end position="142"/>
    </location>
</feature>
<evidence type="ECO:0000313" key="9">
    <source>
        <dbReference type="EMBL" id="CDO54423.1"/>
    </source>
</evidence>
<dbReference type="OrthoDB" id="74835at2759"/>
<dbReference type="GO" id="GO:0000932">
    <property type="term" value="C:P-body"/>
    <property type="evidence" value="ECO:0007669"/>
    <property type="project" value="UniProtKB-SubCell"/>
</dbReference>
<dbReference type="Pfam" id="PF09770">
    <property type="entry name" value="PAT1"/>
    <property type="match status" value="1"/>
</dbReference>
<proteinExistence type="inferred from homology"/>
<dbReference type="Proteomes" id="UP000242525">
    <property type="component" value="Unassembled WGS sequence"/>
</dbReference>
<name>A0A0J9XAC2_GEOCN</name>
<feature type="compositionally biased region" description="Low complexity" evidence="7">
    <location>
        <begin position="117"/>
        <end position="138"/>
    </location>
</feature>
<feature type="region of interest" description="Disordered" evidence="7">
    <location>
        <begin position="161"/>
        <end position="181"/>
    </location>
</feature>
<comment type="subcellular location">
    <subcellularLocation>
        <location evidence="2">Cytoplasm</location>
        <location evidence="2">P-body</location>
    </subcellularLocation>
    <subcellularLocation>
        <location evidence="1">Nucleus</location>
    </subcellularLocation>
</comment>
<keyword evidence="6" id="KW-0539">Nucleus</keyword>
<protein>
    <submittedName>
        <fullName evidence="9">Similar to Saccharomyces cerevisiae YCR077C PAT1 Topoisomerase II-associated deadenylation-dependent mRNA-decapping factor</fullName>
    </submittedName>
</protein>
<dbReference type="EMBL" id="CCBN010000007">
    <property type="protein sequence ID" value="CDO54423.1"/>
    <property type="molecule type" value="Genomic_DNA"/>
</dbReference>
<dbReference type="InterPro" id="IPR039900">
    <property type="entry name" value="Pat1-like"/>
</dbReference>
<evidence type="ECO:0000259" key="8">
    <source>
        <dbReference type="Pfam" id="PF09770"/>
    </source>
</evidence>
<dbReference type="PANTHER" id="PTHR21551:SF0">
    <property type="entry name" value="PROTEIN ASSOCIATED WITH TOPO II RELATED-1, ISOFORM A"/>
    <property type="match status" value="1"/>
</dbReference>
<dbReference type="InterPro" id="IPR019167">
    <property type="entry name" value="PAT1_dom"/>
</dbReference>
<feature type="compositionally biased region" description="Low complexity" evidence="7">
    <location>
        <begin position="162"/>
        <end position="176"/>
    </location>
</feature>
<dbReference type="STRING" id="1173061.A0A0J9XAC2"/>
<organism evidence="9 10">
    <name type="scientific">Geotrichum candidum</name>
    <name type="common">Oospora lactis</name>
    <name type="synonym">Dipodascus geotrichum</name>
    <dbReference type="NCBI Taxonomy" id="1173061"/>
    <lineage>
        <taxon>Eukaryota</taxon>
        <taxon>Fungi</taxon>
        <taxon>Dikarya</taxon>
        <taxon>Ascomycota</taxon>
        <taxon>Saccharomycotina</taxon>
        <taxon>Dipodascomycetes</taxon>
        <taxon>Dipodascales</taxon>
        <taxon>Dipodascaceae</taxon>
        <taxon>Geotrichum</taxon>
    </lineage>
</organism>
<evidence type="ECO:0000256" key="6">
    <source>
        <dbReference type="ARBA" id="ARBA00023242"/>
    </source>
</evidence>
<dbReference type="GO" id="GO:0005634">
    <property type="term" value="C:nucleus"/>
    <property type="evidence" value="ECO:0007669"/>
    <property type="project" value="UniProtKB-SubCell"/>
</dbReference>
<evidence type="ECO:0000256" key="3">
    <source>
        <dbReference type="ARBA" id="ARBA00009138"/>
    </source>
</evidence>
<keyword evidence="10" id="KW-1185">Reference proteome</keyword>
<sequence length="742" mass="84208">MSFFGLDTVVSKDTKPEEYDFSETYDDLATKLVEDNDDLNDETFGDFSVAKDFDFAGQTARVADTLDEEQYVFARSHKVPPPTSYGNQIPSGPGGATGSNPISRNFQPIPSLWGSSDQQQQQQQQQPQPQQQQQPQQDQKPKMLSLEEIEAQMMAKNQSPMYNQFGYPQQQQQFPGNYPPPNQFTIPPQGFPQDPALISAGPMHQQFPPNQQFMNQFPPHFQQLPGQNQNILFQQQQQPQQPQDQQQSQSQDAPYKLANERANPVPSLTEVIHEDLAQNNADNDRLLKKSRKIAQIVKYNNLMSSWDKNFITRIQLQQMITDDPYNEDFYYQVHTAIQARNNPQQPLNSFARTYLFQRGQRNGMFRKYDNPLQRMQQQVQQAIANAKEHPKKEQITLEGALGKISLGSGKRPRQTLTLKKLEGDSKESGTTVRAYDLRSLLKLIETIYATLLEIESLERSRPQPPAEGQSDEGAFDEWQTKLTTQVDKLWDELQVVTNNDPDSNEVHPFIAILSHDKGKKLIPRIFRHISQKQHLTILTRVIAHIDTLDVVKGGAYVDGQDLKPRTKESIELFSQTVLPPLVHLISESPFDVVIGLLDILINSNNAVLVGSTKVGLAFLTVLISRAELISQQDEVSQEELENWQNTFNNLFVKLQGHLSGIFPPRNVDDSYVWHFLASLALAAKLEHQRVIVDEVRERIFGTMAEAKALPYELGLQKISNLNLFLNVMGLNATTTEIGELNP</sequence>
<keyword evidence="4" id="KW-0963">Cytoplasm</keyword>
<evidence type="ECO:0000256" key="2">
    <source>
        <dbReference type="ARBA" id="ARBA00004201"/>
    </source>
</evidence>
<evidence type="ECO:0000256" key="5">
    <source>
        <dbReference type="ARBA" id="ARBA00022884"/>
    </source>
</evidence>
<accession>A0A0J9XAC2</accession>
<keyword evidence="5" id="KW-0694">RNA-binding</keyword>
<feature type="domain" description="mRNA decay factor PAT1" evidence="8">
    <location>
        <begin position="205"/>
        <end position="732"/>
    </location>
</feature>
<comment type="caution">
    <text evidence="9">The sequence shown here is derived from an EMBL/GenBank/DDBJ whole genome shotgun (WGS) entry which is preliminary data.</text>
</comment>
<dbReference type="GO" id="GO:0033962">
    <property type="term" value="P:P-body assembly"/>
    <property type="evidence" value="ECO:0007669"/>
    <property type="project" value="TreeGrafter"/>
</dbReference>
<feature type="region of interest" description="Disordered" evidence="7">
    <location>
        <begin position="234"/>
        <end position="253"/>
    </location>
</feature>